<reference evidence="3" key="1">
    <citation type="submission" date="2019-05" db="EMBL/GenBank/DDBJ databases">
        <title>Flavobacterium profundi sp. nov., isolated from a deep-sea seamount.</title>
        <authorList>
            <person name="Zhang D.-C."/>
        </authorList>
    </citation>
    <scope>NUCLEOTIDE SEQUENCE [LARGE SCALE GENOMIC DNA]</scope>
    <source>
        <strain evidence="3">EC11</strain>
    </source>
</reference>
<name>A0ABX0IZ01_9FLAO</name>
<reference evidence="2 3" key="3">
    <citation type="submission" date="2020-02" db="EMBL/GenBank/DDBJ databases">
        <title>Flavobacterium profundi sp. nov., isolated from a deep-sea seamount.</title>
        <authorList>
            <person name="Zhang D.-C."/>
        </authorList>
    </citation>
    <scope>NUCLEOTIDE SEQUENCE [LARGE SCALE GENOMIC DNA]</scope>
    <source>
        <strain evidence="2 3">EC11</strain>
    </source>
</reference>
<protein>
    <submittedName>
        <fullName evidence="2">Uncharacterized protein</fullName>
    </submittedName>
</protein>
<keyword evidence="1" id="KW-0812">Transmembrane</keyword>
<comment type="caution">
    <text evidence="2">The sequence shown here is derived from an EMBL/GenBank/DDBJ whole genome shotgun (WGS) entry which is preliminary data.</text>
</comment>
<feature type="transmembrane region" description="Helical" evidence="1">
    <location>
        <begin position="42"/>
        <end position="63"/>
    </location>
</feature>
<evidence type="ECO:0000256" key="1">
    <source>
        <dbReference type="SAM" id="Phobius"/>
    </source>
</evidence>
<organism evidence="2 3">
    <name type="scientific">Flavobacterium jejuense</name>
    <dbReference type="NCBI Taxonomy" id="1544455"/>
    <lineage>
        <taxon>Bacteria</taxon>
        <taxon>Pseudomonadati</taxon>
        <taxon>Bacteroidota</taxon>
        <taxon>Flavobacteriia</taxon>
        <taxon>Flavobacteriales</taxon>
        <taxon>Flavobacteriaceae</taxon>
        <taxon>Flavobacterium</taxon>
    </lineage>
</organism>
<gene>
    <name evidence="2" type="ORF">FIA58_019105</name>
</gene>
<reference evidence="2 3" key="2">
    <citation type="submission" date="2019-05" db="EMBL/GenBank/DDBJ databases">
        <authorList>
            <person name="Lianzixin W."/>
        </authorList>
    </citation>
    <scope>NUCLEOTIDE SEQUENCE [LARGE SCALE GENOMIC DNA]</scope>
    <source>
        <strain evidence="2 3">EC11</strain>
    </source>
</reference>
<evidence type="ECO:0000313" key="2">
    <source>
        <dbReference type="EMBL" id="NHN27793.1"/>
    </source>
</evidence>
<dbReference type="EMBL" id="VEVQ02000018">
    <property type="protein sequence ID" value="NHN27793.1"/>
    <property type="molecule type" value="Genomic_DNA"/>
</dbReference>
<keyword evidence="1" id="KW-1133">Transmembrane helix</keyword>
<feature type="transmembrane region" description="Helical" evidence="1">
    <location>
        <begin position="83"/>
        <end position="100"/>
    </location>
</feature>
<sequence>MKEEQIKYILKKSEIVASNDLTDKIMLQIEVEKNKEINSSIVSFRFIIGICTLLFFIVGLILYYLNFSVFMKSELMNKSFKTIIFAFITFLLLISFNHLIKLKTTITNLS</sequence>
<accession>A0ABX0IZ01</accession>
<keyword evidence="3" id="KW-1185">Reference proteome</keyword>
<proteinExistence type="predicted"/>
<evidence type="ECO:0000313" key="3">
    <source>
        <dbReference type="Proteomes" id="UP000817854"/>
    </source>
</evidence>
<dbReference type="Proteomes" id="UP000817854">
    <property type="component" value="Unassembled WGS sequence"/>
</dbReference>
<dbReference type="RefSeq" id="WP_140964302.1">
    <property type="nucleotide sequence ID" value="NZ_VEVQ02000018.1"/>
</dbReference>
<keyword evidence="1" id="KW-0472">Membrane</keyword>